<sequence length="47" mass="5469">KEKLSLLCEGVTRVSLRNITKLVNVTLYNMSANVDILYWHHDQNLPE</sequence>
<gene>
    <name evidence="1" type="ORF">S06H3_34307</name>
</gene>
<proteinExistence type="predicted"/>
<reference evidence="1" key="1">
    <citation type="journal article" date="2014" name="Front. Microbiol.">
        <title>High frequency of phylogenetically diverse reductive dehalogenase-homologous genes in deep subseafloor sedimentary metagenomes.</title>
        <authorList>
            <person name="Kawai M."/>
            <person name="Futagami T."/>
            <person name="Toyoda A."/>
            <person name="Takaki Y."/>
            <person name="Nishi S."/>
            <person name="Hori S."/>
            <person name="Arai W."/>
            <person name="Tsubouchi T."/>
            <person name="Morono Y."/>
            <person name="Uchiyama I."/>
            <person name="Ito T."/>
            <person name="Fujiyama A."/>
            <person name="Inagaki F."/>
            <person name="Takami H."/>
        </authorList>
    </citation>
    <scope>NUCLEOTIDE SEQUENCE</scope>
    <source>
        <strain evidence="1">Expedition CK06-06</strain>
    </source>
</reference>
<protein>
    <submittedName>
        <fullName evidence="1">Uncharacterized protein</fullName>
    </submittedName>
</protein>
<name>X1PD98_9ZZZZ</name>
<comment type="caution">
    <text evidence="1">The sequence shown here is derived from an EMBL/GenBank/DDBJ whole genome shotgun (WGS) entry which is preliminary data.</text>
</comment>
<dbReference type="EMBL" id="BARV01020576">
    <property type="protein sequence ID" value="GAI28889.1"/>
    <property type="molecule type" value="Genomic_DNA"/>
</dbReference>
<dbReference type="AlphaFoldDB" id="X1PD98"/>
<evidence type="ECO:0000313" key="1">
    <source>
        <dbReference type="EMBL" id="GAI28889.1"/>
    </source>
</evidence>
<feature type="non-terminal residue" evidence="1">
    <location>
        <position position="1"/>
    </location>
</feature>
<accession>X1PD98</accession>
<organism evidence="1">
    <name type="scientific">marine sediment metagenome</name>
    <dbReference type="NCBI Taxonomy" id="412755"/>
    <lineage>
        <taxon>unclassified sequences</taxon>
        <taxon>metagenomes</taxon>
        <taxon>ecological metagenomes</taxon>
    </lineage>
</organism>